<dbReference type="EC" id="2.7.11.1" evidence="1"/>
<evidence type="ECO:0000313" key="8">
    <source>
        <dbReference type="EMBL" id="EEA04697.1"/>
    </source>
</evidence>
<evidence type="ECO:0000313" key="9">
    <source>
        <dbReference type="Proteomes" id="UP000001460"/>
    </source>
</evidence>
<keyword evidence="9" id="KW-1185">Reference proteome</keyword>
<accession>B6A906</accession>
<dbReference type="InterPro" id="IPR050235">
    <property type="entry name" value="CK1_Ser-Thr_kinase"/>
</dbReference>
<dbReference type="SMART" id="SM00220">
    <property type="entry name" value="S_TKc"/>
    <property type="match status" value="1"/>
</dbReference>
<dbReference type="SUPFAM" id="SSF56112">
    <property type="entry name" value="Protein kinase-like (PK-like)"/>
    <property type="match status" value="1"/>
</dbReference>
<dbReference type="STRING" id="441375.B6A906"/>
<dbReference type="InterPro" id="IPR000719">
    <property type="entry name" value="Prot_kinase_dom"/>
</dbReference>
<dbReference type="Pfam" id="PF00069">
    <property type="entry name" value="Pkinase"/>
    <property type="match status" value="1"/>
</dbReference>
<proteinExistence type="inferred from homology"/>
<dbReference type="InterPro" id="IPR017441">
    <property type="entry name" value="Protein_kinase_ATP_BS"/>
</dbReference>
<evidence type="ECO:0000256" key="5">
    <source>
        <dbReference type="PROSITE-ProRule" id="PRU10141"/>
    </source>
</evidence>
<keyword evidence="8" id="KW-0418">Kinase</keyword>
<dbReference type="PROSITE" id="PS00107">
    <property type="entry name" value="PROTEIN_KINASE_ATP"/>
    <property type="match status" value="1"/>
</dbReference>
<dbReference type="EMBL" id="DS989726">
    <property type="protein sequence ID" value="EEA04697.1"/>
    <property type="molecule type" value="Genomic_DNA"/>
</dbReference>
<dbReference type="RefSeq" id="XP_002139046.1">
    <property type="nucleotide sequence ID" value="XM_002139010.1"/>
</dbReference>
<dbReference type="PROSITE" id="PS00108">
    <property type="entry name" value="PROTEIN_KINASE_ST"/>
    <property type="match status" value="1"/>
</dbReference>
<evidence type="ECO:0000256" key="2">
    <source>
        <dbReference type="ARBA" id="ARBA00022741"/>
    </source>
</evidence>
<reference evidence="8" key="1">
    <citation type="submission" date="2008-06" db="EMBL/GenBank/DDBJ databases">
        <authorList>
            <person name="Lorenzi H."/>
            <person name="Inman J."/>
            <person name="Miller J."/>
            <person name="Schobel S."/>
            <person name="Amedeo P."/>
            <person name="Caler E.V."/>
            <person name="da Silva J."/>
        </authorList>
    </citation>
    <scope>NUCLEOTIDE SEQUENCE [LARGE SCALE GENOMIC DNA]</scope>
    <source>
        <strain evidence="8">RN66</strain>
    </source>
</reference>
<dbReference type="GO" id="GO:0004674">
    <property type="term" value="F:protein serine/threonine kinase activity"/>
    <property type="evidence" value="ECO:0007669"/>
    <property type="project" value="UniProtKB-KW"/>
</dbReference>
<dbReference type="GO" id="GO:0005524">
    <property type="term" value="F:ATP binding"/>
    <property type="evidence" value="ECO:0007669"/>
    <property type="project" value="UniProtKB-UniRule"/>
</dbReference>
<evidence type="ECO:0000259" key="7">
    <source>
        <dbReference type="PROSITE" id="PS50011"/>
    </source>
</evidence>
<sequence length="447" mass="51456">MVSQISSPLSNTVVCSTWKIERLIGGGSFGDIYLAVNIETNEEVAIKAESTFSRHPQLVYETKVIRLLQGGVGIANVYHCELDREINHHIMAMELLGPSLEDLFNLCHRRFSLKTILMIADQMLQRVEYIHSKNFIHRDVKPDNFLIGRGKGICDIYIIDFGLAKRFRDPKTLQHIPYRENKNLTGTARYASINAHLGIEQSRRDDLEAIGYVLMYFCRDGTLPWQGIRANNKEEKYKKIMEKKMGTSVEMLCKGYPPEFATYLHYCRVLRFEDRPDYNYLRKLFRDLFQREGYIDDGNFDWSRFDLLGFKRSESYTSNIMPASDALQKYGSNQQVIMNGNKISDMKKISASKNYRKGVNSSSSRKANKGACTATQINDDALAPVIEGCLMSNTIKEPINKNTRKYQLEDKNVFNNSGLDENKTKKKLSKRKIFIKKFICPCAFIEK</sequence>
<dbReference type="Proteomes" id="UP000001460">
    <property type="component" value="Unassembled WGS sequence"/>
</dbReference>
<feature type="domain" description="Protein kinase" evidence="7">
    <location>
        <begin position="18"/>
        <end position="289"/>
    </location>
</feature>
<organism evidence="8 9">
    <name type="scientific">Cryptosporidium muris (strain RN66)</name>
    <dbReference type="NCBI Taxonomy" id="441375"/>
    <lineage>
        <taxon>Eukaryota</taxon>
        <taxon>Sar</taxon>
        <taxon>Alveolata</taxon>
        <taxon>Apicomplexa</taxon>
        <taxon>Conoidasida</taxon>
        <taxon>Coccidia</taxon>
        <taxon>Eucoccidiorida</taxon>
        <taxon>Eimeriorina</taxon>
        <taxon>Cryptosporidiidae</taxon>
        <taxon>Cryptosporidium</taxon>
    </lineage>
</organism>
<keyword evidence="8" id="KW-0808">Transferase</keyword>
<dbReference type="GeneID" id="6994685"/>
<evidence type="ECO:0000256" key="6">
    <source>
        <dbReference type="RuleBase" id="RU000304"/>
    </source>
</evidence>
<protein>
    <recommendedName>
        <fullName evidence="4">Casein kinase I</fullName>
        <ecNumber evidence="1">2.7.11.1</ecNumber>
    </recommendedName>
</protein>
<keyword evidence="6" id="KW-0723">Serine/threonine-protein kinase</keyword>
<dbReference type="VEuPathDB" id="CryptoDB:CMU_037620"/>
<gene>
    <name evidence="8" type="ORF">CMU_037620</name>
</gene>
<dbReference type="AlphaFoldDB" id="B6A906"/>
<evidence type="ECO:0000256" key="1">
    <source>
        <dbReference type="ARBA" id="ARBA00012513"/>
    </source>
</evidence>
<dbReference type="eggNOG" id="KOG1164">
    <property type="taxonomic scope" value="Eukaryota"/>
</dbReference>
<keyword evidence="3 5" id="KW-0067">ATP-binding</keyword>
<dbReference type="InterPro" id="IPR008271">
    <property type="entry name" value="Ser/Thr_kinase_AS"/>
</dbReference>
<dbReference type="PROSITE" id="PS50011">
    <property type="entry name" value="PROTEIN_KINASE_DOM"/>
    <property type="match status" value="1"/>
</dbReference>
<feature type="binding site" evidence="5">
    <location>
        <position position="47"/>
    </location>
    <ligand>
        <name>ATP</name>
        <dbReference type="ChEBI" id="CHEBI:30616"/>
    </ligand>
</feature>
<dbReference type="Gene3D" id="1.10.510.10">
    <property type="entry name" value="Transferase(Phosphotransferase) domain 1"/>
    <property type="match status" value="1"/>
</dbReference>
<evidence type="ECO:0000256" key="4">
    <source>
        <dbReference type="ARBA" id="ARBA00023860"/>
    </source>
</evidence>
<dbReference type="OrthoDB" id="337570at2759"/>
<keyword evidence="2 5" id="KW-0547">Nucleotide-binding</keyword>
<name>B6A906_CRYMR</name>
<dbReference type="PANTHER" id="PTHR11909">
    <property type="entry name" value="CASEIN KINASE-RELATED"/>
    <property type="match status" value="1"/>
</dbReference>
<comment type="similarity">
    <text evidence="6">Belongs to the protein kinase superfamily.</text>
</comment>
<evidence type="ECO:0000256" key="3">
    <source>
        <dbReference type="ARBA" id="ARBA00022840"/>
    </source>
</evidence>
<dbReference type="OMA" id="NILSCAY"/>
<dbReference type="FunFam" id="1.10.510.10:FF:000596">
    <property type="entry name" value="CK1 family protein kinase"/>
    <property type="match status" value="1"/>
</dbReference>
<dbReference type="InterPro" id="IPR011009">
    <property type="entry name" value="Kinase-like_dom_sf"/>
</dbReference>